<dbReference type="PANTHER" id="PTHR42909">
    <property type="entry name" value="ZGC:136858"/>
    <property type="match status" value="1"/>
</dbReference>
<dbReference type="AlphaFoldDB" id="A0A1W0WM68"/>
<sequence length="141" mass="14978">MNGATYSGELFMSCGGVGRNIADCLTRLGSDPILLSAIGQDASAQVVKKHCTHMDLSYLLELPQSATSGYVGLLSEEGQLRAGVMNMDIHSQITADYVSKYEKEIKESSMVVIDGNLSAETIDHVLALAGRYNVPGNAALP</sequence>
<accession>A0A1W0WM68</accession>
<dbReference type="GO" id="GO:0016301">
    <property type="term" value="F:kinase activity"/>
    <property type="evidence" value="ECO:0007669"/>
    <property type="project" value="UniProtKB-KW"/>
</dbReference>
<dbReference type="EMBL" id="MTYJ01000076">
    <property type="protein sequence ID" value="OQV16295.1"/>
    <property type="molecule type" value="Genomic_DNA"/>
</dbReference>
<keyword evidence="3" id="KW-0418">Kinase</keyword>
<dbReference type="InterPro" id="IPR011611">
    <property type="entry name" value="PfkB_dom"/>
</dbReference>
<evidence type="ECO:0000313" key="6">
    <source>
        <dbReference type="Proteomes" id="UP000192578"/>
    </source>
</evidence>
<dbReference type="Pfam" id="PF00294">
    <property type="entry name" value="PfkB"/>
    <property type="match status" value="1"/>
</dbReference>
<evidence type="ECO:0000256" key="1">
    <source>
        <dbReference type="ARBA" id="ARBA00022679"/>
    </source>
</evidence>
<keyword evidence="1" id="KW-0808">Transferase</keyword>
<gene>
    <name evidence="5" type="ORF">BV898_09603</name>
</gene>
<dbReference type="PROSITE" id="PS00583">
    <property type="entry name" value="PFKB_KINASES_1"/>
    <property type="match status" value="1"/>
</dbReference>
<evidence type="ECO:0000256" key="3">
    <source>
        <dbReference type="ARBA" id="ARBA00022777"/>
    </source>
</evidence>
<dbReference type="Proteomes" id="UP000192578">
    <property type="component" value="Unassembled WGS sequence"/>
</dbReference>
<proteinExistence type="predicted"/>
<protein>
    <recommendedName>
        <fullName evidence="4">Carbohydrate kinase PfkB domain-containing protein</fullName>
    </recommendedName>
</protein>
<dbReference type="InterPro" id="IPR029056">
    <property type="entry name" value="Ribokinase-like"/>
</dbReference>
<dbReference type="GO" id="GO:0005737">
    <property type="term" value="C:cytoplasm"/>
    <property type="evidence" value="ECO:0007669"/>
    <property type="project" value="TreeGrafter"/>
</dbReference>
<feature type="domain" description="Carbohydrate kinase PfkB" evidence="4">
    <location>
        <begin position="12"/>
        <end position="122"/>
    </location>
</feature>
<dbReference type="GO" id="GO:0004730">
    <property type="term" value="F:pseudouridylate synthase activity"/>
    <property type="evidence" value="ECO:0007669"/>
    <property type="project" value="TreeGrafter"/>
</dbReference>
<evidence type="ECO:0000256" key="2">
    <source>
        <dbReference type="ARBA" id="ARBA00022723"/>
    </source>
</evidence>
<name>A0A1W0WM68_HYPEX</name>
<keyword evidence="2" id="KW-0479">Metal-binding</keyword>
<keyword evidence="6" id="KW-1185">Reference proteome</keyword>
<dbReference type="SUPFAM" id="SSF53613">
    <property type="entry name" value="Ribokinase-like"/>
    <property type="match status" value="1"/>
</dbReference>
<comment type="caution">
    <text evidence="5">The sequence shown here is derived from an EMBL/GenBank/DDBJ whole genome shotgun (WGS) entry which is preliminary data.</text>
</comment>
<dbReference type="PANTHER" id="PTHR42909:SF1">
    <property type="entry name" value="CARBOHYDRATE KINASE PFKB DOMAIN-CONTAINING PROTEIN"/>
    <property type="match status" value="1"/>
</dbReference>
<dbReference type="GO" id="GO:0006796">
    <property type="term" value="P:phosphate-containing compound metabolic process"/>
    <property type="evidence" value="ECO:0007669"/>
    <property type="project" value="UniProtKB-ARBA"/>
</dbReference>
<reference evidence="6" key="1">
    <citation type="submission" date="2017-01" db="EMBL/GenBank/DDBJ databases">
        <title>Comparative genomics of anhydrobiosis in the tardigrade Hypsibius dujardini.</title>
        <authorList>
            <person name="Yoshida Y."/>
            <person name="Koutsovoulos G."/>
            <person name="Laetsch D."/>
            <person name="Stevens L."/>
            <person name="Kumar S."/>
            <person name="Horikawa D."/>
            <person name="Ishino K."/>
            <person name="Komine S."/>
            <person name="Tomita M."/>
            <person name="Blaxter M."/>
            <person name="Arakawa K."/>
        </authorList>
    </citation>
    <scope>NUCLEOTIDE SEQUENCE [LARGE SCALE GENOMIC DNA]</scope>
    <source>
        <strain evidence="6">Z151</strain>
    </source>
</reference>
<organism evidence="5 6">
    <name type="scientific">Hypsibius exemplaris</name>
    <name type="common">Freshwater tardigrade</name>
    <dbReference type="NCBI Taxonomy" id="2072580"/>
    <lineage>
        <taxon>Eukaryota</taxon>
        <taxon>Metazoa</taxon>
        <taxon>Ecdysozoa</taxon>
        <taxon>Tardigrada</taxon>
        <taxon>Eutardigrada</taxon>
        <taxon>Parachela</taxon>
        <taxon>Hypsibioidea</taxon>
        <taxon>Hypsibiidae</taxon>
        <taxon>Hypsibius</taxon>
    </lineage>
</organism>
<dbReference type="Gene3D" id="3.40.1190.20">
    <property type="match status" value="1"/>
</dbReference>
<dbReference type="InterPro" id="IPR002173">
    <property type="entry name" value="Carboh/pur_kinase_PfkB_CS"/>
</dbReference>
<dbReference type="GO" id="GO:0016798">
    <property type="term" value="F:hydrolase activity, acting on glycosyl bonds"/>
    <property type="evidence" value="ECO:0007669"/>
    <property type="project" value="TreeGrafter"/>
</dbReference>
<evidence type="ECO:0000259" key="4">
    <source>
        <dbReference type="Pfam" id="PF00294"/>
    </source>
</evidence>
<dbReference type="GO" id="GO:0046872">
    <property type="term" value="F:metal ion binding"/>
    <property type="evidence" value="ECO:0007669"/>
    <property type="project" value="UniProtKB-KW"/>
</dbReference>
<evidence type="ECO:0000313" key="5">
    <source>
        <dbReference type="EMBL" id="OQV16295.1"/>
    </source>
</evidence>
<dbReference type="OrthoDB" id="198885at2759"/>